<dbReference type="eggNOG" id="COG3937">
    <property type="taxonomic scope" value="Bacteria"/>
</dbReference>
<dbReference type="PANTHER" id="PTHR38664:SF1">
    <property type="entry name" value="SLR0058 PROTEIN"/>
    <property type="match status" value="1"/>
</dbReference>
<dbReference type="KEGG" id="fli:Fleli_3286"/>
<protein>
    <recommendedName>
        <fullName evidence="3">Polyhydroxyalkanoate synthesis regulator phasin</fullName>
    </recommendedName>
</protein>
<dbReference type="PANTHER" id="PTHR38664">
    <property type="entry name" value="SLR0058 PROTEIN"/>
    <property type="match status" value="1"/>
</dbReference>
<evidence type="ECO:0000313" key="1">
    <source>
        <dbReference type="EMBL" id="AFM05616.1"/>
    </source>
</evidence>
<dbReference type="EMBL" id="CP003345">
    <property type="protein sequence ID" value="AFM05616.1"/>
    <property type="molecule type" value="Genomic_DNA"/>
</dbReference>
<evidence type="ECO:0000313" key="2">
    <source>
        <dbReference type="Proteomes" id="UP000006054"/>
    </source>
</evidence>
<dbReference type="HOGENOM" id="CLU_131526_4_2_10"/>
<keyword evidence="2" id="KW-1185">Reference proteome</keyword>
<sequence length="121" mass="13482">MEDLLKKLVYTGVGVVSITAEKLQEAVDKMVSERKMSADEGKKLVDEFFDTTEEKKKEFEGQLSSIVEKIVRSFKFASNKEVNELTERIKTLEANAGIVGEVEQSEKKVVKKTPAKAVAAK</sequence>
<dbReference type="AlphaFoldDB" id="I4ANT1"/>
<accession>I4ANT1</accession>
<name>I4ANT1_BERLS</name>
<dbReference type="OrthoDB" id="1494148at2"/>
<gene>
    <name evidence="1" type="ordered locus">Fleli_3286</name>
</gene>
<evidence type="ECO:0008006" key="3">
    <source>
        <dbReference type="Google" id="ProtNLM"/>
    </source>
</evidence>
<dbReference type="InterPro" id="IPR008769">
    <property type="entry name" value="PhaF_PhaI"/>
</dbReference>
<dbReference type="Proteomes" id="UP000006054">
    <property type="component" value="Chromosome"/>
</dbReference>
<reference evidence="2" key="1">
    <citation type="submission" date="2012-06" db="EMBL/GenBank/DDBJ databases">
        <title>The complete genome of Flexibacter litoralis DSM 6794.</title>
        <authorList>
            <person name="Lucas S."/>
            <person name="Copeland A."/>
            <person name="Lapidus A."/>
            <person name="Glavina del Rio T."/>
            <person name="Dalin E."/>
            <person name="Tice H."/>
            <person name="Bruce D."/>
            <person name="Goodwin L."/>
            <person name="Pitluck S."/>
            <person name="Peters L."/>
            <person name="Ovchinnikova G."/>
            <person name="Lu M."/>
            <person name="Kyrpides N."/>
            <person name="Mavromatis K."/>
            <person name="Ivanova N."/>
            <person name="Brettin T."/>
            <person name="Detter J.C."/>
            <person name="Han C."/>
            <person name="Larimer F."/>
            <person name="Land M."/>
            <person name="Hauser L."/>
            <person name="Markowitz V."/>
            <person name="Cheng J.-F."/>
            <person name="Hugenholtz P."/>
            <person name="Woyke T."/>
            <person name="Wu D."/>
            <person name="Spring S."/>
            <person name="Lang E."/>
            <person name="Kopitz M."/>
            <person name="Brambilla E."/>
            <person name="Klenk H.-P."/>
            <person name="Eisen J.A."/>
        </authorList>
    </citation>
    <scope>NUCLEOTIDE SEQUENCE [LARGE SCALE GENOMIC DNA]</scope>
    <source>
        <strain evidence="2">ATCC 23117 / DSM 6794 / NBRC 15988 / NCIMB 1366 / Sio-4</strain>
    </source>
</reference>
<proteinExistence type="predicted"/>
<organism evidence="1 2">
    <name type="scientific">Bernardetia litoralis (strain ATCC 23117 / DSM 6794 / NBRC 15988 / NCIMB 1366 / Fx l1 / Sio-4)</name>
    <name type="common">Flexibacter litoralis</name>
    <dbReference type="NCBI Taxonomy" id="880071"/>
    <lineage>
        <taxon>Bacteria</taxon>
        <taxon>Pseudomonadati</taxon>
        <taxon>Bacteroidota</taxon>
        <taxon>Cytophagia</taxon>
        <taxon>Cytophagales</taxon>
        <taxon>Bernardetiaceae</taxon>
        <taxon>Bernardetia</taxon>
    </lineage>
</organism>
<dbReference type="RefSeq" id="WP_014799044.1">
    <property type="nucleotide sequence ID" value="NC_018018.1"/>
</dbReference>
<dbReference type="STRING" id="880071.Fleli_3286"/>